<protein>
    <recommendedName>
        <fullName evidence="1">MaoC-like domain-containing protein</fullName>
    </recommendedName>
</protein>
<dbReference type="InterPro" id="IPR052342">
    <property type="entry name" value="MCH/BMMD"/>
</dbReference>
<dbReference type="SUPFAM" id="SSF54637">
    <property type="entry name" value="Thioesterase/thiol ester dehydrase-isomerase"/>
    <property type="match status" value="1"/>
</dbReference>
<dbReference type="PANTHER" id="PTHR43664:SF1">
    <property type="entry name" value="BETA-METHYLMALYL-COA DEHYDRATASE"/>
    <property type="match status" value="1"/>
</dbReference>
<name>W4L8T4_ENTF1</name>
<gene>
    <name evidence="2" type="ORF">ETSY1_34895</name>
</gene>
<organism evidence="2 3">
    <name type="scientific">Entotheonella factor</name>
    <dbReference type="NCBI Taxonomy" id="1429438"/>
    <lineage>
        <taxon>Bacteria</taxon>
        <taxon>Pseudomonadati</taxon>
        <taxon>Nitrospinota/Tectimicrobiota group</taxon>
        <taxon>Candidatus Tectimicrobiota</taxon>
        <taxon>Candidatus Entotheonellia</taxon>
        <taxon>Candidatus Entotheonellales</taxon>
        <taxon>Candidatus Entotheonellaceae</taxon>
        <taxon>Candidatus Entotheonella</taxon>
    </lineage>
</organism>
<dbReference type="HOGENOM" id="CLU_094876_1_0_7"/>
<dbReference type="Gene3D" id="3.10.129.10">
    <property type="entry name" value="Hotdog Thioesterase"/>
    <property type="match status" value="1"/>
</dbReference>
<reference evidence="2 3" key="1">
    <citation type="journal article" date="2014" name="Nature">
        <title>An environmental bacterial taxon with a large and distinct metabolic repertoire.</title>
        <authorList>
            <person name="Wilson M.C."/>
            <person name="Mori T."/>
            <person name="Ruckert C."/>
            <person name="Uria A.R."/>
            <person name="Helf M.J."/>
            <person name="Takada K."/>
            <person name="Gernert C."/>
            <person name="Steffens U.A."/>
            <person name="Heycke N."/>
            <person name="Schmitt S."/>
            <person name="Rinke C."/>
            <person name="Helfrich E.J."/>
            <person name="Brachmann A.O."/>
            <person name="Gurgui C."/>
            <person name="Wakimoto T."/>
            <person name="Kracht M."/>
            <person name="Crusemann M."/>
            <person name="Hentschel U."/>
            <person name="Abe I."/>
            <person name="Matsunaga S."/>
            <person name="Kalinowski J."/>
            <person name="Takeyama H."/>
            <person name="Piel J."/>
        </authorList>
    </citation>
    <scope>NUCLEOTIDE SEQUENCE [LARGE SCALE GENOMIC DNA]</scope>
    <source>
        <strain evidence="3">TSY1</strain>
    </source>
</reference>
<sequence length="146" mass="16222">MFYEDFEVGTEYTTEPFSFSAEQIIAFAQTYDPQPFHIDEAAAQTSIYGGLIASGWHVFSAAFGAVVRLGLFQDGGQGAGGLEDAHWSHPVRPGDTLRCIVSISHKRESNTRPDRGYVHMHFAIRNQHGQDVAGYHCDEIFLKRAS</sequence>
<proteinExistence type="predicted"/>
<dbReference type="AlphaFoldDB" id="W4L8T4"/>
<dbReference type="InterPro" id="IPR002539">
    <property type="entry name" value="MaoC-like_dom"/>
</dbReference>
<dbReference type="Proteomes" id="UP000019141">
    <property type="component" value="Unassembled WGS sequence"/>
</dbReference>
<accession>W4L8T4</accession>
<dbReference type="PANTHER" id="PTHR43664">
    <property type="entry name" value="MONOAMINE OXIDASE-RELATED"/>
    <property type="match status" value="1"/>
</dbReference>
<dbReference type="InterPro" id="IPR029069">
    <property type="entry name" value="HotDog_dom_sf"/>
</dbReference>
<dbReference type="EMBL" id="AZHW01001069">
    <property type="protein sequence ID" value="ETW94432.1"/>
    <property type="molecule type" value="Genomic_DNA"/>
</dbReference>
<feature type="domain" description="MaoC-like" evidence="1">
    <location>
        <begin position="8"/>
        <end position="110"/>
    </location>
</feature>
<dbReference type="Pfam" id="PF01575">
    <property type="entry name" value="MaoC_dehydratas"/>
    <property type="match status" value="1"/>
</dbReference>
<keyword evidence="3" id="KW-1185">Reference proteome</keyword>
<evidence type="ECO:0000313" key="3">
    <source>
        <dbReference type="Proteomes" id="UP000019141"/>
    </source>
</evidence>
<evidence type="ECO:0000259" key="1">
    <source>
        <dbReference type="Pfam" id="PF01575"/>
    </source>
</evidence>
<evidence type="ECO:0000313" key="2">
    <source>
        <dbReference type="EMBL" id="ETW94432.1"/>
    </source>
</evidence>
<comment type="caution">
    <text evidence="2">The sequence shown here is derived from an EMBL/GenBank/DDBJ whole genome shotgun (WGS) entry which is preliminary data.</text>
</comment>